<evidence type="ECO:0000256" key="1">
    <source>
        <dbReference type="SAM" id="Phobius"/>
    </source>
</evidence>
<protein>
    <submittedName>
        <fullName evidence="2">Uncharacterized protein</fullName>
    </submittedName>
</protein>
<organism evidence="2">
    <name type="scientific">Cacopsylla melanoneura</name>
    <dbReference type="NCBI Taxonomy" id="428564"/>
    <lineage>
        <taxon>Eukaryota</taxon>
        <taxon>Metazoa</taxon>
        <taxon>Ecdysozoa</taxon>
        <taxon>Arthropoda</taxon>
        <taxon>Hexapoda</taxon>
        <taxon>Insecta</taxon>
        <taxon>Pterygota</taxon>
        <taxon>Neoptera</taxon>
        <taxon>Paraneoptera</taxon>
        <taxon>Hemiptera</taxon>
        <taxon>Sternorrhyncha</taxon>
        <taxon>Psylloidea</taxon>
        <taxon>Psyllidae</taxon>
        <taxon>Psyllinae</taxon>
        <taxon>Cacopsylla</taxon>
    </lineage>
</organism>
<feature type="transmembrane region" description="Helical" evidence="1">
    <location>
        <begin position="6"/>
        <end position="28"/>
    </location>
</feature>
<proteinExistence type="predicted"/>
<keyword evidence="1" id="KW-1133">Transmembrane helix</keyword>
<sequence>MFPPQILYLYLSFTILSMFLFFASYFGLVSASKPTTNFSSFNTSCFYLLRRVFVLHFQFHSFLFQFLHCFAPPQIPSSVLIPIFSSTFHLDNSQLPFFCS</sequence>
<keyword evidence="1" id="KW-0472">Membrane</keyword>
<evidence type="ECO:0000313" key="2">
    <source>
        <dbReference type="EMBL" id="CAG6691257.1"/>
    </source>
</evidence>
<name>A0A8D8TW01_9HEMI</name>
<keyword evidence="1" id="KW-0812">Transmembrane</keyword>
<accession>A0A8D8TW01</accession>
<dbReference type="EMBL" id="HBUF01301804">
    <property type="protein sequence ID" value="CAG6691257.1"/>
    <property type="molecule type" value="Transcribed_RNA"/>
</dbReference>
<reference evidence="2" key="1">
    <citation type="submission" date="2021-05" db="EMBL/GenBank/DDBJ databases">
        <authorList>
            <person name="Alioto T."/>
            <person name="Alioto T."/>
            <person name="Gomez Garrido J."/>
        </authorList>
    </citation>
    <scope>NUCLEOTIDE SEQUENCE</scope>
</reference>
<dbReference type="AlphaFoldDB" id="A0A8D8TW01"/>